<feature type="transmembrane region" description="Helical" evidence="1">
    <location>
        <begin position="408"/>
        <end position="426"/>
    </location>
</feature>
<feature type="transmembrane region" description="Helical" evidence="1">
    <location>
        <begin position="271"/>
        <end position="294"/>
    </location>
</feature>
<dbReference type="RefSeq" id="WP_338684427.1">
    <property type="nucleotide sequence ID" value="NZ_AP024702.1"/>
</dbReference>
<evidence type="ECO:0000313" key="3">
    <source>
        <dbReference type="Proteomes" id="UP001374893"/>
    </source>
</evidence>
<sequence length="619" mass="67444">MEKNTPWVLRLAALWVLYGLWASNAGWLLSALGALHRVGYLVAAVPLLVAVAWFWRSTGPSGAIRPGFRRLLRLPGFLPWLTVTTLVFVGGCLFPPTNYDALIYRTARVCFWLQNQGWYWLDDSEFRLNIAGTGFEWMSAPWILFMGSERWTFLLNFLPFLLIPGLFFLGSRALGVQRRTALWWMWMAPMPYGFVLQAASVGNDMVGGVYFVASLAFAAQADRGRPVLWLGFSALAAVLMTGLKVTMLPLGLPLLWVWIVQIRKHLPVAPTIRLAGLVTLPAVLASFLPIAILCHRHTGHWTGNPDNVHGIEIEDPGAATAANGMDLGASFLTLPAFPGAERVNSRVHTALLGYDWYAGVCEEYPKWAFAPAVELPSEESAGIGIGMGSLLLLWPLLTSGRKLRGGRLVAMCFAGALGIATLAFLAKAGGAAATRLMLPWVPGLVIVAISLRGPVGKLPRPVWAWIPAATVIVPLCLNPNRPLASTMLPVATGILPESVVGRVEEVYRVYGGRYDLIAPLAEGIPNGAAVGFAGDGTPIVPLFRPIGRLDVRELSPGNVAEIDWIVGTPAEIRRRLGISETGALPDDFEVRARSEFTSMVRRGPEDWMLLRRIPSAPRD</sequence>
<evidence type="ECO:0008006" key="4">
    <source>
        <dbReference type="Google" id="ProtNLM"/>
    </source>
</evidence>
<keyword evidence="1" id="KW-0472">Membrane</keyword>
<accession>A0ABN6H3Z5</accession>
<gene>
    <name evidence="2" type="ORF">HAHE_22110</name>
</gene>
<keyword evidence="1" id="KW-1133">Transmembrane helix</keyword>
<reference evidence="2 3" key="1">
    <citation type="submission" date="2021-06" db="EMBL/GenBank/DDBJ databases">
        <title>Complete genome of Haloferula helveola possessing various polysaccharide degrading enzymes.</title>
        <authorList>
            <person name="Takami H."/>
            <person name="Huang C."/>
            <person name="Hamasaki K."/>
        </authorList>
    </citation>
    <scope>NUCLEOTIDE SEQUENCE [LARGE SCALE GENOMIC DNA]</scope>
    <source>
        <strain evidence="2 3">CN-1</strain>
    </source>
</reference>
<proteinExistence type="predicted"/>
<feature type="transmembrane region" description="Helical" evidence="1">
    <location>
        <begin position="38"/>
        <end position="55"/>
    </location>
</feature>
<evidence type="ECO:0000313" key="2">
    <source>
        <dbReference type="EMBL" id="BCX48303.1"/>
    </source>
</evidence>
<keyword evidence="1" id="KW-0812">Transmembrane</keyword>
<feature type="transmembrane region" description="Helical" evidence="1">
    <location>
        <begin position="432"/>
        <end position="451"/>
    </location>
</feature>
<dbReference type="EMBL" id="AP024702">
    <property type="protein sequence ID" value="BCX48303.1"/>
    <property type="molecule type" value="Genomic_DNA"/>
</dbReference>
<dbReference type="Proteomes" id="UP001374893">
    <property type="component" value="Chromosome"/>
</dbReference>
<name>A0ABN6H3Z5_9BACT</name>
<protein>
    <recommendedName>
        <fullName evidence="4">Glycosyltransferase RgtA/B/C/D-like domain-containing protein</fullName>
    </recommendedName>
</protein>
<feature type="transmembrane region" description="Helical" evidence="1">
    <location>
        <begin position="228"/>
        <end position="259"/>
    </location>
</feature>
<feature type="transmembrane region" description="Helical" evidence="1">
    <location>
        <begin position="181"/>
        <end position="199"/>
    </location>
</feature>
<organism evidence="2 3">
    <name type="scientific">Haloferula helveola</name>
    <dbReference type="NCBI Taxonomy" id="490095"/>
    <lineage>
        <taxon>Bacteria</taxon>
        <taxon>Pseudomonadati</taxon>
        <taxon>Verrucomicrobiota</taxon>
        <taxon>Verrucomicrobiia</taxon>
        <taxon>Verrucomicrobiales</taxon>
        <taxon>Verrucomicrobiaceae</taxon>
        <taxon>Haloferula</taxon>
    </lineage>
</organism>
<feature type="transmembrane region" description="Helical" evidence="1">
    <location>
        <begin position="151"/>
        <end position="169"/>
    </location>
</feature>
<feature type="transmembrane region" description="Helical" evidence="1">
    <location>
        <begin position="12"/>
        <end position="32"/>
    </location>
</feature>
<feature type="transmembrane region" description="Helical" evidence="1">
    <location>
        <begin position="76"/>
        <end position="96"/>
    </location>
</feature>
<evidence type="ECO:0000256" key="1">
    <source>
        <dbReference type="SAM" id="Phobius"/>
    </source>
</evidence>
<keyword evidence="3" id="KW-1185">Reference proteome</keyword>